<name>A0A139AII8_GONPJ</name>
<feature type="transmembrane region" description="Helical" evidence="6">
    <location>
        <begin position="83"/>
        <end position="105"/>
    </location>
</feature>
<feature type="transmembrane region" description="Helical" evidence="6">
    <location>
        <begin position="340"/>
        <end position="359"/>
    </location>
</feature>
<evidence type="ECO:0000256" key="6">
    <source>
        <dbReference type="SAM" id="Phobius"/>
    </source>
</evidence>
<dbReference type="OrthoDB" id="1935484at2759"/>
<keyword evidence="5 6" id="KW-0472">Membrane</keyword>
<feature type="transmembrane region" description="Helical" evidence="6">
    <location>
        <begin position="365"/>
        <end position="388"/>
    </location>
</feature>
<keyword evidence="2" id="KW-0813">Transport</keyword>
<dbReference type="PANTHER" id="PTHR43791:SF36">
    <property type="entry name" value="TRANSPORTER, PUTATIVE (AFU_ORTHOLOGUE AFUA_6G08340)-RELATED"/>
    <property type="match status" value="1"/>
</dbReference>
<dbReference type="EMBL" id="KQ965751">
    <property type="protein sequence ID" value="KXS16631.1"/>
    <property type="molecule type" value="Genomic_DNA"/>
</dbReference>
<feature type="transmembrane region" description="Helical" evidence="6">
    <location>
        <begin position="117"/>
        <end position="136"/>
    </location>
</feature>
<feature type="transmembrane region" description="Helical" evidence="6">
    <location>
        <begin position="207"/>
        <end position="227"/>
    </location>
</feature>
<dbReference type="GO" id="GO:0022857">
    <property type="term" value="F:transmembrane transporter activity"/>
    <property type="evidence" value="ECO:0007669"/>
    <property type="project" value="InterPro"/>
</dbReference>
<dbReference type="PANTHER" id="PTHR43791">
    <property type="entry name" value="PERMEASE-RELATED"/>
    <property type="match status" value="1"/>
</dbReference>
<protein>
    <submittedName>
        <fullName evidence="8">MFS general substrate transporter</fullName>
    </submittedName>
</protein>
<organism evidence="8 9">
    <name type="scientific">Gonapodya prolifera (strain JEL478)</name>
    <name type="common">Monoblepharis prolifera</name>
    <dbReference type="NCBI Taxonomy" id="1344416"/>
    <lineage>
        <taxon>Eukaryota</taxon>
        <taxon>Fungi</taxon>
        <taxon>Fungi incertae sedis</taxon>
        <taxon>Chytridiomycota</taxon>
        <taxon>Chytridiomycota incertae sedis</taxon>
        <taxon>Monoblepharidomycetes</taxon>
        <taxon>Monoblepharidales</taxon>
        <taxon>Gonapodyaceae</taxon>
        <taxon>Gonapodya</taxon>
    </lineage>
</organism>
<feature type="transmembrane region" description="Helical" evidence="6">
    <location>
        <begin position="400"/>
        <end position="422"/>
    </location>
</feature>
<feature type="transmembrane region" description="Helical" evidence="6">
    <location>
        <begin position="310"/>
        <end position="328"/>
    </location>
</feature>
<dbReference type="Pfam" id="PF07690">
    <property type="entry name" value="MFS_1"/>
    <property type="match status" value="1"/>
</dbReference>
<dbReference type="FunFam" id="1.20.1250.20:FF:000018">
    <property type="entry name" value="MFS transporter permease"/>
    <property type="match status" value="1"/>
</dbReference>
<dbReference type="InterPro" id="IPR036259">
    <property type="entry name" value="MFS_trans_sf"/>
</dbReference>
<keyword evidence="4 6" id="KW-1133">Transmembrane helix</keyword>
<feature type="domain" description="Major facilitator superfamily (MFS) profile" evidence="7">
    <location>
        <begin position="39"/>
        <end position="456"/>
    </location>
</feature>
<dbReference type="Gene3D" id="1.20.1250.20">
    <property type="entry name" value="MFS general substrate transporter like domains"/>
    <property type="match status" value="2"/>
</dbReference>
<keyword evidence="3 6" id="KW-0812">Transmembrane</keyword>
<dbReference type="InterPro" id="IPR020846">
    <property type="entry name" value="MFS_dom"/>
</dbReference>
<sequence length="489" mass="54843">MATEEKQEAAKLAISVDGAGDDWSVEEEAAVVKKLDKYIMPAVCLLYLANYLDRGNIGNAKVANTDVEHAGMLYDLNMTSLDYNFALGIFFLGYCLGEIPCNFFLKAWGARRWFARILITWGIFAMCLGAVQNFVGLMVVRFLFGVAEAGFFPGMTFYFILFYRPYERARRVSWLYTMSPGASAFSGLLATAISYMNGLAGVAGWRWIFIIEGAPSIILGVATLFYLPDYPSTCWFLNEREKYIAINRLPKDDVKQSHKTFVLSEYLQMFKDMRVWCFTFMYLIWNNSSYANSAYLPTVIKAMGYTSTTAQLLTVPIYLSGLIAIPFLGEFADRTKKNWMAMSISIITSLTGFIINATATNSAQARYFGLFLNVIGIVTQLGPLMAWIAQLFHGEGATKVAGAIGFISGLGHLGGIVGPQIFQDDDKPKYTRAWTILAVSYAVHLSFVWLIQYIYGYSKAAKEDEQYHSVHDKIHDGQHQHKTQEAQEV</sequence>
<feature type="transmembrane region" description="Helical" evidence="6">
    <location>
        <begin position="142"/>
        <end position="162"/>
    </location>
</feature>
<keyword evidence="9" id="KW-1185">Reference proteome</keyword>
<accession>A0A139AII8</accession>
<evidence type="ECO:0000256" key="5">
    <source>
        <dbReference type="ARBA" id="ARBA00023136"/>
    </source>
</evidence>
<dbReference type="AlphaFoldDB" id="A0A139AII8"/>
<evidence type="ECO:0000256" key="2">
    <source>
        <dbReference type="ARBA" id="ARBA00022448"/>
    </source>
</evidence>
<proteinExistence type="predicted"/>
<feature type="transmembrane region" description="Helical" evidence="6">
    <location>
        <begin position="174"/>
        <end position="195"/>
    </location>
</feature>
<dbReference type="GO" id="GO:0016020">
    <property type="term" value="C:membrane"/>
    <property type="evidence" value="ECO:0007669"/>
    <property type="project" value="UniProtKB-SubCell"/>
</dbReference>
<gene>
    <name evidence="8" type="ORF">M427DRAFT_55285</name>
</gene>
<evidence type="ECO:0000259" key="7">
    <source>
        <dbReference type="PROSITE" id="PS50850"/>
    </source>
</evidence>
<feature type="transmembrane region" description="Helical" evidence="6">
    <location>
        <begin position="434"/>
        <end position="455"/>
    </location>
</feature>
<evidence type="ECO:0000313" key="9">
    <source>
        <dbReference type="Proteomes" id="UP000070544"/>
    </source>
</evidence>
<evidence type="ECO:0000256" key="3">
    <source>
        <dbReference type="ARBA" id="ARBA00022692"/>
    </source>
</evidence>
<evidence type="ECO:0000313" key="8">
    <source>
        <dbReference type="EMBL" id="KXS16631.1"/>
    </source>
</evidence>
<dbReference type="InterPro" id="IPR011701">
    <property type="entry name" value="MFS"/>
</dbReference>
<dbReference type="PROSITE" id="PS50850">
    <property type="entry name" value="MFS"/>
    <property type="match status" value="1"/>
</dbReference>
<dbReference type="Proteomes" id="UP000070544">
    <property type="component" value="Unassembled WGS sequence"/>
</dbReference>
<comment type="subcellular location">
    <subcellularLocation>
        <location evidence="1">Membrane</location>
        <topology evidence="1">Multi-pass membrane protein</topology>
    </subcellularLocation>
</comment>
<evidence type="ECO:0000256" key="1">
    <source>
        <dbReference type="ARBA" id="ARBA00004141"/>
    </source>
</evidence>
<dbReference type="STRING" id="1344416.A0A139AII8"/>
<dbReference type="SUPFAM" id="SSF103473">
    <property type="entry name" value="MFS general substrate transporter"/>
    <property type="match status" value="1"/>
</dbReference>
<reference evidence="8 9" key="1">
    <citation type="journal article" date="2015" name="Genome Biol. Evol.">
        <title>Phylogenomic analyses indicate that early fungi evolved digesting cell walls of algal ancestors of land plants.</title>
        <authorList>
            <person name="Chang Y."/>
            <person name="Wang S."/>
            <person name="Sekimoto S."/>
            <person name="Aerts A.L."/>
            <person name="Choi C."/>
            <person name="Clum A."/>
            <person name="LaButti K.M."/>
            <person name="Lindquist E.A."/>
            <person name="Yee Ngan C."/>
            <person name="Ohm R.A."/>
            <person name="Salamov A.A."/>
            <person name="Grigoriev I.V."/>
            <person name="Spatafora J.W."/>
            <person name="Berbee M.L."/>
        </authorList>
    </citation>
    <scope>NUCLEOTIDE SEQUENCE [LARGE SCALE GENOMIC DNA]</scope>
    <source>
        <strain evidence="8 9">JEL478</strain>
    </source>
</reference>
<evidence type="ECO:0000256" key="4">
    <source>
        <dbReference type="ARBA" id="ARBA00022989"/>
    </source>
</evidence>